<evidence type="ECO:0000313" key="7">
    <source>
        <dbReference type="WBParaSite" id="HPLM_0000910001-mRNA-1"/>
    </source>
</evidence>
<keyword evidence="2" id="KW-0479">Metal-binding</keyword>
<reference evidence="7" key="1">
    <citation type="submission" date="2016-04" db="UniProtKB">
        <authorList>
            <consortium name="WormBaseParasite"/>
        </authorList>
    </citation>
    <scope>IDENTIFICATION</scope>
</reference>
<evidence type="ECO:0000256" key="1">
    <source>
        <dbReference type="ARBA" id="ARBA00001968"/>
    </source>
</evidence>
<dbReference type="EMBL" id="UZAF01016993">
    <property type="protein sequence ID" value="VDO36581.1"/>
    <property type="molecule type" value="Genomic_DNA"/>
</dbReference>
<dbReference type="OrthoDB" id="10062286at2759"/>
<dbReference type="PANTHER" id="PTHR46060">
    <property type="entry name" value="MARINER MOS1 TRANSPOSASE-LIKE PROTEIN"/>
    <property type="match status" value="1"/>
</dbReference>
<dbReference type="STRING" id="6290.A0A0N4WEM4"/>
<evidence type="ECO:0000313" key="5">
    <source>
        <dbReference type="EMBL" id="VDO36581.1"/>
    </source>
</evidence>
<organism evidence="7">
    <name type="scientific">Haemonchus placei</name>
    <name type="common">Barber's pole worm</name>
    <dbReference type="NCBI Taxonomy" id="6290"/>
    <lineage>
        <taxon>Eukaryota</taxon>
        <taxon>Metazoa</taxon>
        <taxon>Ecdysozoa</taxon>
        <taxon>Nematoda</taxon>
        <taxon>Chromadorea</taxon>
        <taxon>Rhabditida</taxon>
        <taxon>Rhabditina</taxon>
        <taxon>Rhabditomorpha</taxon>
        <taxon>Strongyloidea</taxon>
        <taxon>Trichostrongylidae</taxon>
        <taxon>Haemonchus</taxon>
    </lineage>
</organism>
<name>A0A0N4WEM4_HAEPC</name>
<dbReference type="WBParaSite" id="HPLM_0000910001-mRNA-1">
    <property type="protein sequence ID" value="HPLM_0000910001-mRNA-1"/>
    <property type="gene ID" value="HPLM_0000910001"/>
</dbReference>
<proteinExistence type="predicted"/>
<dbReference type="GO" id="GO:0003676">
    <property type="term" value="F:nucleic acid binding"/>
    <property type="evidence" value="ECO:0007669"/>
    <property type="project" value="InterPro"/>
</dbReference>
<comment type="cofactor">
    <cofactor evidence="1">
        <name>a divalent metal cation</name>
        <dbReference type="ChEBI" id="CHEBI:60240"/>
    </cofactor>
</comment>
<accession>A0A0N4WEM4</accession>
<feature type="compositionally biased region" description="Low complexity" evidence="3">
    <location>
        <begin position="907"/>
        <end position="917"/>
    </location>
</feature>
<gene>
    <name evidence="5" type="ORF">HPLM_LOCUS9092</name>
</gene>
<keyword evidence="6" id="KW-1185">Reference proteome</keyword>
<evidence type="ECO:0000256" key="2">
    <source>
        <dbReference type="ARBA" id="ARBA00022723"/>
    </source>
</evidence>
<evidence type="ECO:0000256" key="3">
    <source>
        <dbReference type="SAM" id="MobiDB-lite"/>
    </source>
</evidence>
<dbReference type="InterPro" id="IPR036397">
    <property type="entry name" value="RNaseH_sf"/>
</dbReference>
<feature type="region of interest" description="Disordered" evidence="3">
    <location>
        <begin position="907"/>
        <end position="943"/>
    </location>
</feature>
<protein>
    <submittedName>
        <fullName evidence="7">C2H2-type domain-containing protein</fullName>
    </submittedName>
</protein>
<dbReference type="Pfam" id="PF13359">
    <property type="entry name" value="DDE_Tnp_4"/>
    <property type="match status" value="1"/>
</dbReference>
<evidence type="ECO:0000259" key="4">
    <source>
        <dbReference type="PROSITE" id="PS00028"/>
    </source>
</evidence>
<evidence type="ECO:0000313" key="6">
    <source>
        <dbReference type="Proteomes" id="UP000268014"/>
    </source>
</evidence>
<dbReference type="InterPro" id="IPR027806">
    <property type="entry name" value="HARBI1_dom"/>
</dbReference>
<dbReference type="PROSITE" id="PS00028">
    <property type="entry name" value="ZINC_FINGER_C2H2_1"/>
    <property type="match status" value="1"/>
</dbReference>
<feature type="compositionally biased region" description="Polar residues" evidence="3">
    <location>
        <begin position="925"/>
        <end position="943"/>
    </location>
</feature>
<sequence>MEEAKSSKDLMNAGDIFRDGKGICPECNIELMAPKNLYAHVRDIHYWQEKEVIALKAAYKRSKSNEEIELPCECGQIFFSKRGLLTHQQVLRLDDGTVQYFGCIGHIGHPVTTATPTLPLQDEAIIVEMMKSGSPPSVAFFLGLEIEQLLGHFPFNGISGVPANVIEEFMTHVRMFSSLIDDTVSIEEKDVVTLFNDCLVAYFKDVVKELFYAEKREAQECTDAYCIGDQVRRRPEEKYPVTGLGNLPDDILRNIVDRIRSYGIVIEKEFSVDSVINFYNLCRTKFCPNAEPPDPDACSYSTEERDEQNTKWTSVHKKLNNSKQGAADGIRKAMLKSDPNKSFKDLAKEVFSSPPTKKKRGEGPSLKVEDTLDESLRQEQEACSRLEICSSLYLRNKLKGFLDRIVVYEEEWIIYDHKNPFARKPSKNSVPATASIAKEDTKPKEIISSKRKALLSVWWSSSGVIVHKVLTRSPRQVGRAFASYIHHMKRNLIKQQLSLALGPAPIFLYDTSSEYLANSMVETLCRFGFECLPYPCNTPMLSPHANYVSSNFASYLSDKKEIEDLSKAFCDFVKSKSPSFFKDGLSELPVRWESALSYVVVGINTIEESKKIFKFLRLNGFKDVLIYSHFPEIRGTELPVNMQEPKTETHPYSRVLGLPSPLGKGSYQNSSDELLADQESSSKAAEESKGTGFCCVLCGKIRPLLDARNSLKKAEQNIIFLSCLLMENTIDMETATKLYKETFQSLRRLCQKHFIRAAAFIGREIKEMTGRFPVYGLHNVPKDILEVFLGHIQVFGDCLDEKVVLEIYDVIRFFNDCLARYPNAEEWGVVEMIYKPPIPRKRKEVLHLSPSLDVPDKIKPCQSETGDNVISDCGRSPQYAEAKQEPLESDGISAAYLMLNQSTQSPCSSTSFDSMSSMNKEPSDDYQQPSTTGASCQGSSKSGTLQNGGVFSVKIPCRTSDNRSRSPYVETDFRQRFRMSRSTFKKLCDALEPYLLNRFKHGTKSSTAIRVGTALEILAGKSFLEEAADPTDVTVPEIFSDVLEALLDWSGKMIQWPGEVELKRISKSFSELTDIDGIVGCLDGTIVELLSTSDASESSSCHALNVSVVTDDQNRIRWVFAKYRADVDDNSVFKRSLLCEQLKEGIKKGILIGDDEYVEEPFLLTPSGQSDPVRADKLRKTQRRVQETIKNWKRQFPILSSNMKTSKVARIIVGTAALYNLTRMEGEPIFTKEDDADLDMATTLAGSQQEDSG</sequence>
<dbReference type="GO" id="GO:0046872">
    <property type="term" value="F:metal ion binding"/>
    <property type="evidence" value="ECO:0007669"/>
    <property type="project" value="UniProtKB-KW"/>
</dbReference>
<dbReference type="AlphaFoldDB" id="A0A0N4WEM4"/>
<dbReference type="Gene3D" id="3.30.420.10">
    <property type="entry name" value="Ribonuclease H-like superfamily/Ribonuclease H"/>
    <property type="match status" value="1"/>
</dbReference>
<dbReference type="InterPro" id="IPR052709">
    <property type="entry name" value="Transposase-MT_Hybrid"/>
</dbReference>
<reference evidence="5 6" key="2">
    <citation type="submission" date="2018-11" db="EMBL/GenBank/DDBJ databases">
        <authorList>
            <consortium name="Pathogen Informatics"/>
        </authorList>
    </citation>
    <scope>NUCLEOTIDE SEQUENCE [LARGE SCALE GENOMIC DNA]</scope>
    <source>
        <strain evidence="5 6">MHpl1</strain>
    </source>
</reference>
<feature type="domain" description="C2H2-type" evidence="4">
    <location>
        <begin position="24"/>
        <end position="45"/>
    </location>
</feature>
<dbReference type="InterPro" id="IPR013087">
    <property type="entry name" value="Znf_C2H2_type"/>
</dbReference>
<dbReference type="PANTHER" id="PTHR46060:SF1">
    <property type="entry name" value="MARINER MOS1 TRANSPOSASE-LIKE PROTEIN"/>
    <property type="match status" value="1"/>
</dbReference>
<dbReference type="Proteomes" id="UP000268014">
    <property type="component" value="Unassembled WGS sequence"/>
</dbReference>